<dbReference type="PANTHER" id="PTHR36570:SF2">
    <property type="entry name" value="DISULFIDE BOND FORMATION PROTEIN B"/>
    <property type="match status" value="1"/>
</dbReference>
<keyword evidence="12 14" id="KW-0143">Chaperone</keyword>
<keyword evidence="13 14" id="KW-0676">Redox-active center</keyword>
<evidence type="ECO:0000256" key="3">
    <source>
        <dbReference type="ARBA" id="ARBA00022448"/>
    </source>
</evidence>
<feature type="disulfide bond" description="Redox-active" evidence="14">
    <location>
        <begin position="105"/>
        <end position="131"/>
    </location>
</feature>
<keyword evidence="3 14" id="KW-0813">Transport</keyword>
<reference evidence="16 17" key="1">
    <citation type="submission" date="2009-10" db="EMBL/GenBank/DDBJ databases">
        <authorList>
            <person name="Muzny D."/>
            <person name="Qin X."/>
            <person name="Deng J."/>
            <person name="Jiang H."/>
            <person name="Liu Y."/>
            <person name="Qu J."/>
            <person name="Song X.-Z."/>
            <person name="Zhang L."/>
            <person name="Thornton R."/>
            <person name="Coyle M."/>
            <person name="Francisco L."/>
            <person name="Jackson L."/>
            <person name="Javaid M."/>
            <person name="Korchina V."/>
            <person name="Kovar C."/>
            <person name="Mata R."/>
            <person name="Mathew T."/>
            <person name="Ngo R."/>
            <person name="Nguyen L."/>
            <person name="Nguyen N."/>
            <person name="Okwuonu G."/>
            <person name="Ongeri F."/>
            <person name="Pham C."/>
            <person name="Simmons D."/>
            <person name="Wilczek-Boney K."/>
            <person name="Hale W."/>
            <person name="Jakkamsetti A."/>
            <person name="Pham P."/>
            <person name="Ruth R."/>
            <person name="San Lucas F."/>
            <person name="Warren J."/>
            <person name="Zhang J."/>
            <person name="Zhao Z."/>
            <person name="Zhou C."/>
            <person name="Zhu D."/>
            <person name="Lee S."/>
            <person name="Bess C."/>
            <person name="Blankenburg K."/>
            <person name="Forbes L."/>
            <person name="Fu Q."/>
            <person name="Gubbala S."/>
            <person name="Hirani K."/>
            <person name="Jayaseelan J.C."/>
            <person name="Lara F."/>
            <person name="Munidasa M."/>
            <person name="Palculict T."/>
            <person name="Patil S."/>
            <person name="Pu L.-L."/>
            <person name="Saada N."/>
            <person name="Tang L."/>
            <person name="Weissenberger G."/>
            <person name="Zhu Y."/>
            <person name="Hemphill L."/>
            <person name="Shang Y."/>
            <person name="Youmans B."/>
            <person name="Ayvaz T."/>
            <person name="Ross M."/>
            <person name="Santibanez J."/>
            <person name="Aqrawi P."/>
            <person name="Gross S."/>
            <person name="Joshi V."/>
            <person name="Fowler G."/>
            <person name="Nazareth L."/>
            <person name="Reid J."/>
            <person name="Worley K."/>
            <person name="Petrosino J."/>
            <person name="Highlander S."/>
            <person name="Gibbs R."/>
        </authorList>
    </citation>
    <scope>NUCLEOTIDE SEQUENCE [LARGE SCALE GENOMIC DNA]</scope>
    <source>
        <strain evidence="16 17">ATCC 43325</strain>
    </source>
</reference>
<feature type="transmembrane region" description="Helical" evidence="15">
    <location>
        <begin position="45"/>
        <end position="65"/>
    </location>
</feature>
<comment type="caution">
    <text evidence="16">The sequence shown here is derived from an EMBL/GenBank/DDBJ whole genome shotgun (WGS) entry which is preliminary data.</text>
</comment>
<keyword evidence="8 14" id="KW-1133">Transmembrane helix</keyword>
<keyword evidence="4 14" id="KW-1003">Cell membrane</keyword>
<evidence type="ECO:0000256" key="11">
    <source>
        <dbReference type="ARBA" id="ARBA00023157"/>
    </source>
</evidence>
<dbReference type="Proteomes" id="UP000005519">
    <property type="component" value="Unassembled WGS sequence"/>
</dbReference>
<keyword evidence="6 14" id="KW-0812">Transmembrane</keyword>
<keyword evidence="7 14" id="KW-0249">Electron transport</keyword>
<dbReference type="Pfam" id="PF02600">
    <property type="entry name" value="DsbB"/>
    <property type="match status" value="1"/>
</dbReference>
<evidence type="ECO:0000256" key="6">
    <source>
        <dbReference type="ARBA" id="ARBA00022692"/>
    </source>
</evidence>
<evidence type="ECO:0000256" key="1">
    <source>
        <dbReference type="ARBA" id="ARBA00004429"/>
    </source>
</evidence>
<evidence type="ECO:0000256" key="2">
    <source>
        <dbReference type="ARBA" id="ARBA00008823"/>
    </source>
</evidence>
<keyword evidence="9 14" id="KW-0560">Oxidoreductase</keyword>
<feature type="topological domain" description="Cytoplasmic" evidence="14">
    <location>
        <begin position="1"/>
        <end position="14"/>
    </location>
</feature>
<dbReference type="HAMAP" id="MF_00286">
    <property type="entry name" value="DsbB"/>
    <property type="match status" value="1"/>
</dbReference>
<name>C9PQ60_9PAST</name>
<dbReference type="EMBL" id="ACZR01000012">
    <property type="protein sequence ID" value="EEX50287.1"/>
    <property type="molecule type" value="Genomic_DNA"/>
</dbReference>
<dbReference type="NCBIfam" id="NF002485">
    <property type="entry name" value="PRK01749.1"/>
    <property type="match status" value="1"/>
</dbReference>
<feature type="topological domain" description="Periplasmic" evidence="14">
    <location>
        <begin position="91"/>
        <end position="145"/>
    </location>
</feature>
<evidence type="ECO:0000313" key="17">
    <source>
        <dbReference type="Proteomes" id="UP000005519"/>
    </source>
</evidence>
<dbReference type="PANTHER" id="PTHR36570">
    <property type="entry name" value="DISULFIDE BOND FORMATION PROTEIN B"/>
    <property type="match status" value="1"/>
</dbReference>
<comment type="subcellular location">
    <subcellularLocation>
        <location evidence="1">Cell inner membrane</location>
        <topology evidence="1">Multi-pass membrane protein</topology>
    </subcellularLocation>
    <subcellularLocation>
        <location evidence="14">Cell membrane</location>
        <topology evidence="14">Multi-pass membrane protein</topology>
    </subcellularLocation>
</comment>
<dbReference type="HOGENOM" id="CLU_098660_2_0_6"/>
<dbReference type="OrthoDB" id="3711263at2"/>
<evidence type="ECO:0000256" key="7">
    <source>
        <dbReference type="ARBA" id="ARBA00022982"/>
    </source>
</evidence>
<comment type="caution">
    <text evidence="14">Lacks conserved residue(s) required for the propagation of feature annotation.</text>
</comment>
<organism evidence="16 17">
    <name type="scientific">Pasteurella dagmatis ATCC 43325</name>
    <dbReference type="NCBI Taxonomy" id="667128"/>
    <lineage>
        <taxon>Bacteria</taxon>
        <taxon>Pseudomonadati</taxon>
        <taxon>Pseudomonadota</taxon>
        <taxon>Gammaproteobacteria</taxon>
        <taxon>Pasteurellales</taxon>
        <taxon>Pasteurellaceae</taxon>
        <taxon>Pasteurella</taxon>
    </lineage>
</organism>
<evidence type="ECO:0000313" key="16">
    <source>
        <dbReference type="EMBL" id="EEX50287.1"/>
    </source>
</evidence>
<evidence type="ECO:0000256" key="14">
    <source>
        <dbReference type="HAMAP-Rule" id="MF_00286"/>
    </source>
</evidence>
<feature type="transmembrane region" description="Helical" evidence="15">
    <location>
        <begin position="72"/>
        <end position="90"/>
    </location>
</feature>
<gene>
    <name evidence="14 16" type="primary">dsbB</name>
    <name evidence="16" type="ORF">HMPREF0621_1134</name>
</gene>
<feature type="topological domain" description="Periplasmic" evidence="14">
    <location>
        <begin position="32"/>
        <end position="49"/>
    </location>
</feature>
<dbReference type="InterPro" id="IPR050183">
    <property type="entry name" value="DsbB"/>
</dbReference>
<evidence type="ECO:0000256" key="4">
    <source>
        <dbReference type="ARBA" id="ARBA00022475"/>
    </source>
</evidence>
<comment type="function">
    <text evidence="14">Required for disulfide bond formation in some periplasmic proteins. Acts by oxidizing the DsbA protein.</text>
</comment>
<evidence type="ECO:0000256" key="5">
    <source>
        <dbReference type="ARBA" id="ARBA00022519"/>
    </source>
</evidence>
<evidence type="ECO:0000256" key="13">
    <source>
        <dbReference type="ARBA" id="ARBA00023284"/>
    </source>
</evidence>
<dbReference type="AlphaFoldDB" id="C9PQ60"/>
<keyword evidence="10 14" id="KW-0472">Membrane</keyword>
<keyword evidence="11 14" id="KW-1015">Disulfide bond</keyword>
<accession>C9PQ60</accession>
<feature type="transmembrane region" description="Helical" evidence="15">
    <location>
        <begin position="143"/>
        <end position="166"/>
    </location>
</feature>
<protein>
    <recommendedName>
        <fullName evidence="14">Disulfide bond formation protein B</fullName>
    </recommendedName>
    <alternativeName>
        <fullName evidence="14">Disulfide oxidoreductase</fullName>
    </alternativeName>
</protein>
<evidence type="ECO:0000256" key="12">
    <source>
        <dbReference type="ARBA" id="ARBA00023186"/>
    </source>
</evidence>
<dbReference type="GO" id="GO:0006457">
    <property type="term" value="P:protein folding"/>
    <property type="evidence" value="ECO:0007669"/>
    <property type="project" value="InterPro"/>
</dbReference>
<feature type="disulfide bond" description="Redox-active" evidence="14">
    <location>
        <begin position="41"/>
        <end position="44"/>
    </location>
</feature>
<dbReference type="SUPFAM" id="SSF158442">
    <property type="entry name" value="DsbB-like"/>
    <property type="match status" value="1"/>
</dbReference>
<dbReference type="InterPro" id="IPR022920">
    <property type="entry name" value="Disulphide_bond_form_DsbB"/>
</dbReference>
<dbReference type="InterPro" id="IPR023380">
    <property type="entry name" value="DsbB-like_sf"/>
</dbReference>
<evidence type="ECO:0000256" key="15">
    <source>
        <dbReference type="SAM" id="Phobius"/>
    </source>
</evidence>
<evidence type="ECO:0000256" key="10">
    <source>
        <dbReference type="ARBA" id="ARBA00023136"/>
    </source>
</evidence>
<dbReference type="RefSeq" id="WP_005764732.1">
    <property type="nucleotide sequence ID" value="NZ_GG704813.1"/>
</dbReference>
<keyword evidence="17" id="KW-1185">Reference proteome</keyword>
<sequence>MLTYFKILSTQRGGWFLLSLSGILLEATALYFQYGMGLQPCVMCIYERVALLGIIFAGLIGMIYPQSMLLRLFALAIGLWGAIKGLLLALEHLDIQLYPAPWKQCSAFAEFPQTLPLDKWIPAMFHPTGSCTEVSWHFLGFSMVQWIVVVFVLYTLILAVITLSQFKRLRPKQRRLFH</sequence>
<dbReference type="STRING" id="667128.HMPREF0621_1134"/>
<dbReference type="GO" id="GO:0009055">
    <property type="term" value="F:electron transfer activity"/>
    <property type="evidence" value="ECO:0007669"/>
    <property type="project" value="UniProtKB-UniRule"/>
</dbReference>
<dbReference type="GO" id="GO:0005886">
    <property type="term" value="C:plasma membrane"/>
    <property type="evidence" value="ECO:0007669"/>
    <property type="project" value="UniProtKB-SubCell"/>
</dbReference>
<dbReference type="Gene3D" id="1.20.1550.10">
    <property type="entry name" value="DsbB-like"/>
    <property type="match status" value="1"/>
</dbReference>
<evidence type="ECO:0000256" key="8">
    <source>
        <dbReference type="ARBA" id="ARBA00022989"/>
    </source>
</evidence>
<proteinExistence type="inferred from homology"/>
<dbReference type="InterPro" id="IPR003752">
    <property type="entry name" value="DiS_bond_form_DsbB/BdbC"/>
</dbReference>
<dbReference type="GO" id="GO:0015035">
    <property type="term" value="F:protein-disulfide reductase activity"/>
    <property type="evidence" value="ECO:0007669"/>
    <property type="project" value="UniProtKB-UniRule"/>
</dbReference>
<comment type="similarity">
    <text evidence="2 14">Belongs to the DsbB family.</text>
</comment>
<feature type="topological domain" description="Cytoplasmic" evidence="14">
    <location>
        <begin position="165"/>
        <end position="178"/>
    </location>
</feature>
<keyword evidence="5" id="KW-0997">Cell inner membrane</keyword>
<evidence type="ECO:0000256" key="9">
    <source>
        <dbReference type="ARBA" id="ARBA00023002"/>
    </source>
</evidence>